<dbReference type="EMBL" id="GL534420">
    <property type="protein sequence ID" value="EFQ92156.1"/>
    <property type="molecule type" value="Genomic_DNA"/>
</dbReference>
<dbReference type="eggNOG" id="ENOG502S9NR">
    <property type="taxonomic scope" value="Eukaryota"/>
</dbReference>
<feature type="compositionally biased region" description="Low complexity" evidence="1">
    <location>
        <begin position="405"/>
        <end position="419"/>
    </location>
</feature>
<feature type="compositionally biased region" description="Polar residues" evidence="1">
    <location>
        <begin position="394"/>
        <end position="404"/>
    </location>
</feature>
<reference evidence="2 3" key="1">
    <citation type="journal article" date="2010" name="Genome Biol.">
        <title>A first genome assembly of the barley fungal pathogen Pyrenophora teres f. teres.</title>
        <authorList>
            <person name="Ellwood S.R."/>
            <person name="Liu Z."/>
            <person name="Syme R.A."/>
            <person name="Lai Z."/>
            <person name="Hane J.K."/>
            <person name="Keiper F."/>
            <person name="Moffat C.S."/>
            <person name="Oliver R.P."/>
            <person name="Friesen T.L."/>
        </authorList>
    </citation>
    <scope>NUCLEOTIDE SEQUENCE [LARGE SCALE GENOMIC DNA]</scope>
    <source>
        <strain evidence="2 3">0-1</strain>
    </source>
</reference>
<feature type="compositionally biased region" description="Polar residues" evidence="1">
    <location>
        <begin position="328"/>
        <end position="340"/>
    </location>
</feature>
<evidence type="ECO:0000313" key="2">
    <source>
        <dbReference type="EMBL" id="EFQ92156.1"/>
    </source>
</evidence>
<dbReference type="HOGENOM" id="CLU_393787_0_0_1"/>
<dbReference type="Proteomes" id="UP000001067">
    <property type="component" value="Unassembled WGS sequence"/>
</dbReference>
<gene>
    <name evidence="2" type="ORF">PTT_10802</name>
</gene>
<dbReference type="AlphaFoldDB" id="E3RQ41"/>
<dbReference type="KEGG" id="pte:PTT_10802"/>
<feature type="region of interest" description="Disordered" evidence="1">
    <location>
        <begin position="247"/>
        <end position="559"/>
    </location>
</feature>
<name>E3RQ41_PYRTT</name>
<feature type="compositionally biased region" description="Polar residues" evidence="1">
    <location>
        <begin position="488"/>
        <end position="497"/>
    </location>
</feature>
<feature type="compositionally biased region" description="Low complexity" evidence="1">
    <location>
        <begin position="431"/>
        <end position="461"/>
    </location>
</feature>
<protein>
    <submittedName>
        <fullName evidence="2">Uncharacterized protein</fullName>
    </submittedName>
</protein>
<organism evidence="3">
    <name type="scientific">Pyrenophora teres f. teres (strain 0-1)</name>
    <name type="common">Barley net blotch fungus</name>
    <name type="synonym">Drechslera teres f. teres</name>
    <dbReference type="NCBI Taxonomy" id="861557"/>
    <lineage>
        <taxon>Eukaryota</taxon>
        <taxon>Fungi</taxon>
        <taxon>Dikarya</taxon>
        <taxon>Ascomycota</taxon>
        <taxon>Pezizomycotina</taxon>
        <taxon>Dothideomycetes</taxon>
        <taxon>Pleosporomycetidae</taxon>
        <taxon>Pleosporales</taxon>
        <taxon>Pleosporineae</taxon>
        <taxon>Pleosporaceae</taxon>
        <taxon>Pyrenophora</taxon>
    </lineage>
</organism>
<evidence type="ECO:0000256" key="1">
    <source>
        <dbReference type="SAM" id="MobiDB-lite"/>
    </source>
</evidence>
<keyword evidence="3" id="KW-1185">Reference proteome</keyword>
<feature type="region of interest" description="Disordered" evidence="1">
    <location>
        <begin position="645"/>
        <end position="665"/>
    </location>
</feature>
<proteinExistence type="predicted"/>
<accession>E3RQ41</accession>
<feature type="compositionally biased region" description="Polar residues" evidence="1">
    <location>
        <begin position="645"/>
        <end position="656"/>
    </location>
</feature>
<feature type="compositionally biased region" description="Low complexity" evidence="1">
    <location>
        <begin position="536"/>
        <end position="546"/>
    </location>
</feature>
<evidence type="ECO:0000313" key="3">
    <source>
        <dbReference type="Proteomes" id="UP000001067"/>
    </source>
</evidence>
<sequence length="778" mass="84240">MAYHNVVEPVKHKSQQQLETKMLPLANTIAAATRIRQLFESKKLSYGILGGLEMLCLGHQRELPGLHIAYEDKDLDRIRTKLQADRRVHIPDGMNSLIPTKLLVQTGPAYLDTGCTRPGTVEVYLIPSGSYGTPQSGTLANNTTLLSLRSDGILKTYKGLNMLYLMKTMLEYCTIADLTWEPRKDIVFLCQHYGEQVQSIRSQLDADLILNTFLRSSFFSRLSFGDQRRCYQVVRAQDPPPLVAQIPSVGQSDLPRPRVDSHTGPPTGLMNPSHAQKAVPSKKHATYHKSEPLGPAIAPVMPPSIPSSTQDSRNRYRRVSNLGREGQPGNTPQARSISMQHKQEEPALSNNPQHFAPQAMANGRASQCGPGMSPQANQTMRSSSAGNPGYLASRISTQPGLVTNPSSSQQSQRQYLSSPPQVPDIPLSYSQRQQHIQEAQQRLCGGTVPQQPQVQNIPITNKPSPLQPRHAHQPPQQTSRKPIPNPQPTATNQSHPKTNTKRTDSGSGLQLVGPQGLWAPPPPILDTLGFPLPPSTTKTATNTTTAHGFPLPPTTTRTTANSTPIIVSELPAPSPRRLPRQNSSTILAELSANIDDAIKTATTPPLSHSPPPHHDPCYKHAASGSVELPASLKIRFSTLPSSVATTTTESTKNAGTTAIPPLPLPGTNASRYSQILSTPSSTPVPASTPNVGDLMKSLVNSPTPTTPPLTPAPLSLYKAYQPLPPPARAESWDMLGSAELPASPPVSPPVEDAWIDVLELAREYQMEMPGFEDGYGSG</sequence>
<feature type="compositionally biased region" description="Polar residues" evidence="1">
    <location>
        <begin position="374"/>
        <end position="386"/>
    </location>
</feature>
<dbReference type="OrthoDB" id="10066232at2759"/>